<organism evidence="6 7">
    <name type="scientific">Molorchus minor</name>
    <dbReference type="NCBI Taxonomy" id="1323400"/>
    <lineage>
        <taxon>Eukaryota</taxon>
        <taxon>Metazoa</taxon>
        <taxon>Ecdysozoa</taxon>
        <taxon>Arthropoda</taxon>
        <taxon>Hexapoda</taxon>
        <taxon>Insecta</taxon>
        <taxon>Pterygota</taxon>
        <taxon>Neoptera</taxon>
        <taxon>Endopterygota</taxon>
        <taxon>Coleoptera</taxon>
        <taxon>Polyphaga</taxon>
        <taxon>Cucujiformia</taxon>
        <taxon>Chrysomeloidea</taxon>
        <taxon>Cerambycidae</taxon>
        <taxon>Lamiinae</taxon>
        <taxon>Monochamini</taxon>
        <taxon>Molorchus</taxon>
    </lineage>
</organism>
<name>A0ABQ9ITR1_9CUCU</name>
<evidence type="ECO:0000259" key="5">
    <source>
        <dbReference type="Pfam" id="PF07657"/>
    </source>
</evidence>
<keyword evidence="2" id="KW-0812">Transmembrane</keyword>
<proteinExistence type="predicted"/>
<evidence type="ECO:0000256" key="3">
    <source>
        <dbReference type="ARBA" id="ARBA00022737"/>
    </source>
</evidence>
<keyword evidence="3" id="KW-0677">Repeat</keyword>
<evidence type="ECO:0000256" key="1">
    <source>
        <dbReference type="ARBA" id="ARBA00022536"/>
    </source>
</evidence>
<reference evidence="6" key="1">
    <citation type="journal article" date="2023" name="Insect Mol. Biol.">
        <title>Genome sequencing provides insights into the evolution of gene families encoding plant cell wall-degrading enzymes in longhorned beetles.</title>
        <authorList>
            <person name="Shin N.R."/>
            <person name="Okamura Y."/>
            <person name="Kirsch R."/>
            <person name="Pauchet Y."/>
        </authorList>
    </citation>
    <scope>NUCLEOTIDE SEQUENCE</scope>
    <source>
        <strain evidence="6">MMC_N1</strain>
    </source>
</reference>
<dbReference type="InterPro" id="IPR011651">
    <property type="entry name" value="Notch_ligand_N"/>
</dbReference>
<protein>
    <recommendedName>
        <fullName evidence="5">Notch ligand N-terminal domain-containing protein</fullName>
    </recommendedName>
</protein>
<keyword evidence="4" id="KW-1133">Transmembrane helix</keyword>
<accession>A0ABQ9ITR1</accession>
<gene>
    <name evidence="6" type="ORF">NQ317_017930</name>
</gene>
<dbReference type="Gene3D" id="2.60.40.3510">
    <property type="match status" value="1"/>
</dbReference>
<keyword evidence="1" id="KW-0245">EGF-like domain</keyword>
<evidence type="ECO:0000313" key="6">
    <source>
        <dbReference type="EMBL" id="KAJ8965479.1"/>
    </source>
</evidence>
<sequence>MLLEREKTYRGSLAIGAWMKLGMSPLILAWHCVSKLRTLCTHGSGFFELQVLEMANPRSELSNGECCGGGVRNPVTNRCSIPCNTFFRLCLKEYQSNVTSTGSCSFGNTSSQVLGRDTFTLADPDRGKLVLPFTFRWTRTARQSLPFVVYEVIKVYSDWEITWADSGGGAEHDMFHN</sequence>
<dbReference type="Pfam" id="PF07657">
    <property type="entry name" value="MNNL"/>
    <property type="match status" value="1"/>
</dbReference>
<comment type="caution">
    <text evidence="6">The sequence shown here is derived from an EMBL/GenBank/DDBJ whole genome shotgun (WGS) entry which is preliminary data.</text>
</comment>
<evidence type="ECO:0000256" key="4">
    <source>
        <dbReference type="ARBA" id="ARBA00022989"/>
    </source>
</evidence>
<dbReference type="Proteomes" id="UP001162164">
    <property type="component" value="Unassembled WGS sequence"/>
</dbReference>
<evidence type="ECO:0000256" key="2">
    <source>
        <dbReference type="ARBA" id="ARBA00022692"/>
    </source>
</evidence>
<evidence type="ECO:0000313" key="7">
    <source>
        <dbReference type="Proteomes" id="UP001162164"/>
    </source>
</evidence>
<feature type="domain" description="Notch ligand N-terminal" evidence="5">
    <location>
        <begin position="44"/>
        <end position="140"/>
    </location>
</feature>
<keyword evidence="4" id="KW-0472">Membrane</keyword>
<keyword evidence="7" id="KW-1185">Reference proteome</keyword>
<dbReference type="EMBL" id="JAPWTJ010002600">
    <property type="protein sequence ID" value="KAJ8965479.1"/>
    <property type="molecule type" value="Genomic_DNA"/>
</dbReference>